<comment type="caution">
    <text evidence="3">The sequence shown here is derived from an EMBL/GenBank/DDBJ whole genome shotgun (WGS) entry which is preliminary data.</text>
</comment>
<protein>
    <submittedName>
        <fullName evidence="3">ATP synthase protein I</fullName>
    </submittedName>
</protein>
<organism evidence="3 4">
    <name type="scientific">Chelatococcus caeni</name>
    <dbReference type="NCBI Taxonomy" id="1348468"/>
    <lineage>
        <taxon>Bacteria</taxon>
        <taxon>Pseudomonadati</taxon>
        <taxon>Pseudomonadota</taxon>
        <taxon>Alphaproteobacteria</taxon>
        <taxon>Hyphomicrobiales</taxon>
        <taxon>Chelatococcaceae</taxon>
        <taxon>Chelatococcus</taxon>
    </lineage>
</organism>
<feature type="transmembrane region" description="Helical" evidence="2">
    <location>
        <begin position="87"/>
        <end position="108"/>
    </location>
</feature>
<name>A0A840BPP0_9HYPH</name>
<dbReference type="Pfam" id="PF09527">
    <property type="entry name" value="ATPase_gene1"/>
    <property type="match status" value="1"/>
</dbReference>
<feature type="region of interest" description="Disordered" evidence="1">
    <location>
        <begin position="33"/>
        <end position="52"/>
    </location>
</feature>
<evidence type="ECO:0000313" key="3">
    <source>
        <dbReference type="EMBL" id="MBB4015265.1"/>
    </source>
</evidence>
<evidence type="ECO:0000256" key="1">
    <source>
        <dbReference type="SAM" id="MobiDB-lite"/>
    </source>
</evidence>
<proteinExistence type="predicted"/>
<feature type="compositionally biased region" description="Low complexity" evidence="1">
    <location>
        <begin position="12"/>
        <end position="21"/>
    </location>
</feature>
<keyword evidence="2" id="KW-0812">Transmembrane</keyword>
<dbReference type="AlphaFoldDB" id="A0A840BPP0"/>
<feature type="compositionally biased region" description="Basic and acidic residues" evidence="1">
    <location>
        <begin position="1"/>
        <end position="11"/>
    </location>
</feature>
<dbReference type="InterPro" id="IPR032820">
    <property type="entry name" value="ATPase_put"/>
</dbReference>
<dbReference type="RefSeq" id="WP_019403692.1">
    <property type="nucleotide sequence ID" value="NZ_JACIEN010000001.1"/>
</dbReference>
<keyword evidence="2" id="KW-0472">Membrane</keyword>
<accession>A0A840BPP0</accession>
<dbReference type="EMBL" id="JACIEN010000001">
    <property type="protein sequence ID" value="MBB4015265.1"/>
    <property type="molecule type" value="Genomic_DNA"/>
</dbReference>
<evidence type="ECO:0000313" key="4">
    <source>
        <dbReference type="Proteomes" id="UP000577362"/>
    </source>
</evidence>
<gene>
    <name evidence="3" type="ORF">GGR16_000271</name>
</gene>
<reference evidence="3 4" key="1">
    <citation type="submission" date="2020-08" db="EMBL/GenBank/DDBJ databases">
        <title>Genomic Encyclopedia of Type Strains, Phase IV (KMG-IV): sequencing the most valuable type-strain genomes for metagenomic binning, comparative biology and taxonomic classification.</title>
        <authorList>
            <person name="Goeker M."/>
        </authorList>
    </citation>
    <scope>NUCLEOTIDE SEQUENCE [LARGE SCALE GENOMIC DNA]</scope>
    <source>
        <strain evidence="3 4">DSM 103737</strain>
    </source>
</reference>
<feature type="transmembrane region" description="Helical" evidence="2">
    <location>
        <begin position="60"/>
        <end position="81"/>
    </location>
</feature>
<keyword evidence="4" id="KW-1185">Reference proteome</keyword>
<sequence>MAKPDERKDGAGKPADGGPADLSARLRHLDEGLRRVSANQPKDAEPASGSMSNQSALGQAFRLSAEFVSGVLAGGLLGWIIDRLAGTAPWGLVVCLLLGFCAGMLNLARASGAFPGWGGKSGQK</sequence>
<dbReference type="Proteomes" id="UP000577362">
    <property type="component" value="Unassembled WGS sequence"/>
</dbReference>
<keyword evidence="2" id="KW-1133">Transmembrane helix</keyword>
<feature type="region of interest" description="Disordered" evidence="1">
    <location>
        <begin position="1"/>
        <end position="24"/>
    </location>
</feature>
<evidence type="ECO:0000256" key="2">
    <source>
        <dbReference type="SAM" id="Phobius"/>
    </source>
</evidence>